<accession>A0A5C8P0I0</accession>
<evidence type="ECO:0000256" key="4">
    <source>
        <dbReference type="ARBA" id="ARBA00023136"/>
    </source>
</evidence>
<evidence type="ECO:0000256" key="5">
    <source>
        <dbReference type="HAMAP-Rule" id="MF_00189"/>
    </source>
</evidence>
<dbReference type="OrthoDB" id="9788219at2"/>
<dbReference type="Pfam" id="PF04279">
    <property type="entry name" value="IspA"/>
    <property type="match status" value="1"/>
</dbReference>
<keyword evidence="5" id="KW-0997">Cell inner membrane</keyword>
<keyword evidence="3 5" id="KW-1133">Transmembrane helix</keyword>
<evidence type="ECO:0000313" key="7">
    <source>
        <dbReference type="Proteomes" id="UP000321548"/>
    </source>
</evidence>
<gene>
    <name evidence="5" type="primary">yciB</name>
    <name evidence="6" type="ORF">FHP08_05710</name>
</gene>
<dbReference type="AlphaFoldDB" id="A0A5C8P0I0"/>
<dbReference type="PANTHER" id="PTHR36917">
    <property type="entry name" value="INTRACELLULAR SEPTATION PROTEIN A-RELATED"/>
    <property type="match status" value="1"/>
</dbReference>
<keyword evidence="7" id="KW-1185">Reference proteome</keyword>
<keyword evidence="2 5" id="KW-0812">Transmembrane</keyword>
<organism evidence="6 7">
    <name type="scientific">Zeimonas arvi</name>
    <dbReference type="NCBI Taxonomy" id="2498847"/>
    <lineage>
        <taxon>Bacteria</taxon>
        <taxon>Pseudomonadati</taxon>
        <taxon>Pseudomonadota</taxon>
        <taxon>Betaproteobacteria</taxon>
        <taxon>Burkholderiales</taxon>
        <taxon>Burkholderiaceae</taxon>
        <taxon>Zeimonas</taxon>
    </lineage>
</organism>
<comment type="similarity">
    <text evidence="5">Belongs to the YciB family.</text>
</comment>
<name>A0A5C8P0I0_9BURK</name>
<dbReference type="EMBL" id="VDUY01000002">
    <property type="protein sequence ID" value="TXL67111.1"/>
    <property type="molecule type" value="Genomic_DNA"/>
</dbReference>
<evidence type="ECO:0000256" key="1">
    <source>
        <dbReference type="ARBA" id="ARBA00022475"/>
    </source>
</evidence>
<feature type="transmembrane region" description="Helical" evidence="5">
    <location>
        <begin position="151"/>
        <end position="169"/>
    </location>
</feature>
<evidence type="ECO:0000256" key="3">
    <source>
        <dbReference type="ARBA" id="ARBA00022989"/>
    </source>
</evidence>
<comment type="caution">
    <text evidence="6">The sequence shown here is derived from an EMBL/GenBank/DDBJ whole genome shotgun (WGS) entry which is preliminary data.</text>
</comment>
<dbReference type="HAMAP" id="MF_00189">
    <property type="entry name" value="YciB"/>
    <property type="match status" value="1"/>
</dbReference>
<comment type="subcellular location">
    <subcellularLocation>
        <location evidence="5">Cell inner membrane</location>
        <topology evidence="5">Multi-pass membrane protein</topology>
    </subcellularLocation>
</comment>
<feature type="transmembrane region" description="Helical" evidence="5">
    <location>
        <begin position="117"/>
        <end position="139"/>
    </location>
</feature>
<dbReference type="PANTHER" id="PTHR36917:SF1">
    <property type="entry name" value="INNER MEMBRANE-SPANNING PROTEIN YCIB"/>
    <property type="match status" value="1"/>
</dbReference>
<evidence type="ECO:0000313" key="6">
    <source>
        <dbReference type="EMBL" id="TXL67111.1"/>
    </source>
</evidence>
<feature type="transmembrane region" description="Helical" evidence="5">
    <location>
        <begin position="52"/>
        <end position="68"/>
    </location>
</feature>
<dbReference type="NCBIfam" id="NF001325">
    <property type="entry name" value="PRK00259.1-3"/>
    <property type="match status" value="1"/>
</dbReference>
<dbReference type="NCBIfam" id="NF001324">
    <property type="entry name" value="PRK00259.1-2"/>
    <property type="match status" value="1"/>
</dbReference>
<keyword evidence="1 5" id="KW-1003">Cell membrane</keyword>
<proteinExistence type="inferred from homology"/>
<reference evidence="6 7" key="1">
    <citation type="submission" date="2019-06" db="EMBL/GenBank/DDBJ databases">
        <title>Quisquiliibacterium sp. nov., isolated from a maize field.</title>
        <authorList>
            <person name="Lin S.-Y."/>
            <person name="Tsai C.-F."/>
            <person name="Young C.-C."/>
        </authorList>
    </citation>
    <scope>NUCLEOTIDE SEQUENCE [LARGE SCALE GENOMIC DNA]</scope>
    <source>
        <strain evidence="6 7">CC-CFT501</strain>
    </source>
</reference>
<keyword evidence="4 5" id="KW-0472">Membrane</keyword>
<comment type="function">
    <text evidence="5">Plays a role in cell envelope biogenesis, maintenance of cell envelope integrity and membrane homeostasis.</text>
</comment>
<dbReference type="RefSeq" id="WP_147703360.1">
    <property type="nucleotide sequence ID" value="NZ_VDUY01000002.1"/>
</dbReference>
<dbReference type="InterPro" id="IPR006008">
    <property type="entry name" value="YciB"/>
</dbReference>
<dbReference type="NCBIfam" id="TIGR00997">
    <property type="entry name" value="ispZ"/>
    <property type="match status" value="1"/>
</dbReference>
<feature type="transmembrane region" description="Helical" evidence="5">
    <location>
        <begin position="80"/>
        <end position="96"/>
    </location>
</feature>
<evidence type="ECO:0000256" key="2">
    <source>
        <dbReference type="ARBA" id="ARBA00022692"/>
    </source>
</evidence>
<dbReference type="GO" id="GO:0005886">
    <property type="term" value="C:plasma membrane"/>
    <property type="evidence" value="ECO:0007669"/>
    <property type="project" value="UniProtKB-SubCell"/>
</dbReference>
<sequence>MKLLFDLFPIILFFVAYKLVDIYAATAVAIAASFAQIGWLKLRAKPIEPMQWTSLAIIAVFGGLTLLWHDETFIKWKPTVLYGLFALVLAGGRLFFGRDLIRAVMGKQLSLPDPVWARLNLAWMLFFAVMAVLNIAVAYSFSTDAWVNFKLFGTLGLTLVFVIAQGFYLSRFLEEEKP</sequence>
<protein>
    <recommendedName>
        <fullName evidence="5">Inner membrane-spanning protein YciB</fullName>
    </recommendedName>
</protein>
<feature type="transmembrane region" description="Helical" evidence="5">
    <location>
        <begin position="20"/>
        <end position="40"/>
    </location>
</feature>
<dbReference type="Proteomes" id="UP000321548">
    <property type="component" value="Unassembled WGS sequence"/>
</dbReference>